<keyword evidence="1" id="KW-1133">Transmembrane helix</keyword>
<dbReference type="Proteomes" id="UP000002208">
    <property type="component" value="Chromosome"/>
</dbReference>
<organism evidence="2 3">
    <name type="scientific">Deinococcus deserti (strain DSM 17065 / CIP 109153 / LMG 22923 / VCD115)</name>
    <dbReference type="NCBI Taxonomy" id="546414"/>
    <lineage>
        <taxon>Bacteria</taxon>
        <taxon>Thermotogati</taxon>
        <taxon>Deinococcota</taxon>
        <taxon>Deinococci</taxon>
        <taxon>Deinococcales</taxon>
        <taxon>Deinococcaceae</taxon>
        <taxon>Deinococcus</taxon>
    </lineage>
</organism>
<protein>
    <submittedName>
        <fullName evidence="2">Uncharacterized protein</fullName>
    </submittedName>
</protein>
<feature type="transmembrane region" description="Helical" evidence="1">
    <location>
        <begin position="69"/>
        <end position="89"/>
    </location>
</feature>
<sequence length="98" mass="10624">MSDLHYLLALISAVAVASVVLSLRSTAKRLHYRDRPLFWRAPLPLADASVGILAALVLVWALSVHSPALLWPASALALLSAGGAWFIGLEPHRLVKHR</sequence>
<accession>X5H5C3</accession>
<gene>
    <name evidence="2" type="ordered locus">Deide_01258</name>
</gene>
<keyword evidence="1" id="KW-0812">Transmembrane</keyword>
<dbReference type="HOGENOM" id="CLU_2329077_0_0_0"/>
<feature type="transmembrane region" description="Helical" evidence="1">
    <location>
        <begin position="6"/>
        <end position="23"/>
    </location>
</feature>
<name>X5H5C3_DEIDV</name>
<dbReference type="KEGG" id="ddr:Deide_01258"/>
<feature type="transmembrane region" description="Helical" evidence="1">
    <location>
        <begin position="43"/>
        <end position="63"/>
    </location>
</feature>
<reference evidence="2 3" key="1">
    <citation type="journal article" date="2009" name="PLoS Genet.">
        <title>Alliance of proteomics and genomics to unravel the specificities of Sahara bacterium Deinococcus deserti.</title>
        <authorList>
            <person name="de Groot A."/>
            <person name="Dulermo R."/>
            <person name="Ortet P."/>
            <person name="Blanchard L."/>
            <person name="Guerin P."/>
            <person name="Fernandez B."/>
            <person name="Vacherie B."/>
            <person name="Dossat C."/>
            <person name="Jolivet E."/>
            <person name="Siguier P."/>
            <person name="Chandler M."/>
            <person name="Barakat M."/>
            <person name="Dedieu A."/>
            <person name="Barbe V."/>
            <person name="Heulin T."/>
            <person name="Sommer S."/>
            <person name="Achouak W."/>
            <person name="Armengaud J."/>
        </authorList>
    </citation>
    <scope>NUCLEOTIDE SEQUENCE [LARGE SCALE GENOMIC DNA]</scope>
    <source>
        <strain evidence="3">DSM 17065 / CIP 109153 / LMG 22923 / VCD115</strain>
    </source>
</reference>
<dbReference type="STRING" id="546414.Deide_01258"/>
<proteinExistence type="predicted"/>
<keyword evidence="1" id="KW-0472">Membrane</keyword>
<dbReference type="PaxDb" id="546414-Deide_01258"/>
<evidence type="ECO:0000313" key="3">
    <source>
        <dbReference type="Proteomes" id="UP000002208"/>
    </source>
</evidence>
<evidence type="ECO:0000313" key="2">
    <source>
        <dbReference type="EMBL" id="AHX26480.1"/>
    </source>
</evidence>
<dbReference type="RefSeq" id="WP_041226963.1">
    <property type="nucleotide sequence ID" value="NC_012526.1"/>
</dbReference>
<keyword evidence="3" id="KW-1185">Reference proteome</keyword>
<evidence type="ECO:0000256" key="1">
    <source>
        <dbReference type="SAM" id="Phobius"/>
    </source>
</evidence>
<dbReference type="EMBL" id="CP001114">
    <property type="protein sequence ID" value="AHX26480.1"/>
    <property type="molecule type" value="Genomic_DNA"/>
</dbReference>
<dbReference type="AlphaFoldDB" id="X5H5C3"/>